<comment type="caution">
    <text evidence="2">The sequence shown here is derived from an EMBL/GenBank/DDBJ whole genome shotgun (WGS) entry which is preliminary data.</text>
</comment>
<sequence>MAPTGAAGSGDGYHYRRRARSPRTAAAVALLWLALFAAWLWLDAALPVLGFLALFSLPALWDLWRNPASGLSLAENALSWHSANRRATLPLAKIDHIRFDTALDLSARVTAVLRSGRKIRLPYEATPPHRAFEAALQARAIPTERHHFTLFQ</sequence>
<proteinExistence type="predicted"/>
<evidence type="ECO:0008006" key="4">
    <source>
        <dbReference type="Google" id="ProtNLM"/>
    </source>
</evidence>
<keyword evidence="1" id="KW-1133">Transmembrane helix</keyword>
<dbReference type="Proteomes" id="UP001597474">
    <property type="component" value="Unassembled WGS sequence"/>
</dbReference>
<evidence type="ECO:0000313" key="3">
    <source>
        <dbReference type="Proteomes" id="UP001597474"/>
    </source>
</evidence>
<dbReference type="EMBL" id="JBHUMP010000002">
    <property type="protein sequence ID" value="MFD2738552.1"/>
    <property type="molecule type" value="Genomic_DNA"/>
</dbReference>
<protein>
    <recommendedName>
        <fullName evidence="4">PH domain-containing protein</fullName>
    </recommendedName>
</protein>
<feature type="transmembrane region" description="Helical" evidence="1">
    <location>
        <begin position="24"/>
        <end position="42"/>
    </location>
</feature>
<keyword evidence="3" id="KW-1185">Reference proteome</keyword>
<reference evidence="3" key="1">
    <citation type="journal article" date="2019" name="Int. J. Syst. Evol. Microbiol.">
        <title>The Global Catalogue of Microorganisms (GCM) 10K type strain sequencing project: providing services to taxonomists for standard genome sequencing and annotation.</title>
        <authorList>
            <consortium name="The Broad Institute Genomics Platform"/>
            <consortium name="The Broad Institute Genome Sequencing Center for Infectious Disease"/>
            <person name="Wu L."/>
            <person name="Ma J."/>
        </authorList>
    </citation>
    <scope>NUCLEOTIDE SEQUENCE [LARGE SCALE GENOMIC DNA]</scope>
    <source>
        <strain evidence="3">TISTR 2562</strain>
    </source>
</reference>
<evidence type="ECO:0000313" key="2">
    <source>
        <dbReference type="EMBL" id="MFD2738552.1"/>
    </source>
</evidence>
<dbReference type="RefSeq" id="WP_386371379.1">
    <property type="nucleotide sequence ID" value="NZ_JBHUMP010000002.1"/>
</dbReference>
<evidence type="ECO:0000256" key="1">
    <source>
        <dbReference type="SAM" id="Phobius"/>
    </source>
</evidence>
<gene>
    <name evidence="2" type="ORF">ACFSUD_03120</name>
</gene>
<accession>A0ABW5U187</accession>
<organism evidence="2 3">
    <name type="scientific">Sulfitobacter aestuarii</name>
    <dbReference type="NCBI Taxonomy" id="2161676"/>
    <lineage>
        <taxon>Bacteria</taxon>
        <taxon>Pseudomonadati</taxon>
        <taxon>Pseudomonadota</taxon>
        <taxon>Alphaproteobacteria</taxon>
        <taxon>Rhodobacterales</taxon>
        <taxon>Roseobacteraceae</taxon>
        <taxon>Sulfitobacter</taxon>
    </lineage>
</organism>
<keyword evidence="1" id="KW-0472">Membrane</keyword>
<name>A0ABW5U187_9RHOB</name>
<keyword evidence="1" id="KW-0812">Transmembrane</keyword>